<reference evidence="3" key="1">
    <citation type="submission" date="2025-08" db="UniProtKB">
        <authorList>
            <consortium name="RefSeq"/>
        </authorList>
    </citation>
    <scope>IDENTIFICATION</scope>
    <source>
        <tissue evidence="3">Whole organism</tissue>
    </source>
</reference>
<accession>A0A9C6U1T2</accession>
<dbReference type="AlphaFoldDB" id="A0A9C6U1T2"/>
<dbReference type="GeneID" id="113207518"/>
<feature type="region of interest" description="Disordered" evidence="1">
    <location>
        <begin position="291"/>
        <end position="365"/>
    </location>
</feature>
<name>A0A9C6U1T2_FRAOC</name>
<protein>
    <submittedName>
        <fullName evidence="3">Ciliary rootlet coiled-coil protein 2-like isoform X2</fullName>
    </submittedName>
</protein>
<dbReference type="Proteomes" id="UP000504606">
    <property type="component" value="Unplaced"/>
</dbReference>
<evidence type="ECO:0000256" key="1">
    <source>
        <dbReference type="SAM" id="MobiDB-lite"/>
    </source>
</evidence>
<proteinExistence type="predicted"/>
<dbReference type="RefSeq" id="XP_052119489.1">
    <property type="nucleotide sequence ID" value="XM_052263529.1"/>
</dbReference>
<gene>
    <name evidence="3" type="primary">LOC113207518</name>
</gene>
<feature type="compositionally biased region" description="Low complexity" evidence="1">
    <location>
        <begin position="306"/>
        <end position="330"/>
    </location>
</feature>
<sequence>MELDGDIGVAEQLGAEAEQCLSLLARRMQLHEMKLDALSAREEAARLEVAQLTRSIKLRKDMEATYTREAAAAREELSEKSYLFQELTRRASERLSTRALQLETARLEARTRDLQAKERALQRELGAPVDEAAVQALLQEVQGLHRRFEKVSSEHERARALALSSVQEASDVRAVRVRRQREEAEYHRLLEEAVEDMTLLLVEDELSAGVMDDGAAGDGVAAAAAILEKGASSESQWSSQAASPRLASRLAQLRDECDLQFCGLQDVLRARHEGCRALALQLGLLEELEEEGAGVTAPDSTTSRKPAGQPEPGAASSAAPPGSSGPSAEASEAHPTTTAAVGVVLSSDEQKQNKSVNSVAEIVLG</sequence>
<evidence type="ECO:0000313" key="2">
    <source>
        <dbReference type="Proteomes" id="UP000504606"/>
    </source>
</evidence>
<keyword evidence="2" id="KW-1185">Reference proteome</keyword>
<evidence type="ECO:0000313" key="3">
    <source>
        <dbReference type="RefSeq" id="XP_052119489.1"/>
    </source>
</evidence>
<organism evidence="2 3">
    <name type="scientific">Frankliniella occidentalis</name>
    <name type="common">Western flower thrips</name>
    <name type="synonym">Euthrips occidentalis</name>
    <dbReference type="NCBI Taxonomy" id="133901"/>
    <lineage>
        <taxon>Eukaryota</taxon>
        <taxon>Metazoa</taxon>
        <taxon>Ecdysozoa</taxon>
        <taxon>Arthropoda</taxon>
        <taxon>Hexapoda</taxon>
        <taxon>Insecta</taxon>
        <taxon>Pterygota</taxon>
        <taxon>Neoptera</taxon>
        <taxon>Paraneoptera</taxon>
        <taxon>Thysanoptera</taxon>
        <taxon>Terebrantia</taxon>
        <taxon>Thripoidea</taxon>
        <taxon>Thripidae</taxon>
        <taxon>Frankliniella</taxon>
    </lineage>
</organism>